<dbReference type="PANTHER" id="PTHR38794:SF1">
    <property type="entry name" value="INTEGRAL MEMBRANE PROTEIN"/>
    <property type="match status" value="1"/>
</dbReference>
<evidence type="ECO:0000259" key="2">
    <source>
        <dbReference type="Pfam" id="PF20684"/>
    </source>
</evidence>
<dbReference type="AlphaFoldDB" id="A0A9W9PAB0"/>
<dbReference type="RefSeq" id="XP_058332241.1">
    <property type="nucleotide sequence ID" value="XM_058473238.1"/>
</dbReference>
<evidence type="ECO:0000313" key="3">
    <source>
        <dbReference type="EMBL" id="KAJ5239322.1"/>
    </source>
</evidence>
<dbReference type="Pfam" id="PF20684">
    <property type="entry name" value="Fung_rhodopsin"/>
    <property type="match status" value="1"/>
</dbReference>
<keyword evidence="4" id="KW-1185">Reference proteome</keyword>
<feature type="domain" description="Rhodopsin" evidence="2">
    <location>
        <begin position="30"/>
        <end position="260"/>
    </location>
</feature>
<evidence type="ECO:0000313" key="4">
    <source>
        <dbReference type="Proteomes" id="UP001150941"/>
    </source>
</evidence>
<comment type="caution">
    <text evidence="3">The sequence shown here is derived from an EMBL/GenBank/DDBJ whole genome shotgun (WGS) entry which is preliminary data.</text>
</comment>
<dbReference type="OrthoDB" id="4362652at2759"/>
<accession>A0A9W9PAB0</accession>
<keyword evidence="1" id="KW-1133">Transmembrane helix</keyword>
<dbReference type="PANTHER" id="PTHR38794">
    <property type="entry name" value="INTEGRAL MEMBRANE PROTEIN"/>
    <property type="match status" value="1"/>
</dbReference>
<feature type="transmembrane region" description="Helical" evidence="1">
    <location>
        <begin position="41"/>
        <end position="64"/>
    </location>
</feature>
<keyword evidence="1" id="KW-0812">Transmembrane</keyword>
<reference evidence="3" key="2">
    <citation type="journal article" date="2023" name="IMA Fungus">
        <title>Comparative genomic study of the Penicillium genus elucidates a diverse pangenome and 15 lateral gene transfer events.</title>
        <authorList>
            <person name="Petersen C."/>
            <person name="Sorensen T."/>
            <person name="Nielsen M.R."/>
            <person name="Sondergaard T.E."/>
            <person name="Sorensen J.L."/>
            <person name="Fitzpatrick D.A."/>
            <person name="Frisvad J.C."/>
            <person name="Nielsen K.L."/>
        </authorList>
    </citation>
    <scope>NUCLEOTIDE SEQUENCE</scope>
    <source>
        <strain evidence="3">IBT 19713</strain>
    </source>
</reference>
<feature type="transmembrane region" description="Helical" evidence="1">
    <location>
        <begin position="6"/>
        <end position="29"/>
    </location>
</feature>
<feature type="transmembrane region" description="Helical" evidence="1">
    <location>
        <begin position="161"/>
        <end position="184"/>
    </location>
</feature>
<protein>
    <recommendedName>
        <fullName evidence="2">Rhodopsin domain-containing protein</fullName>
    </recommendedName>
</protein>
<proteinExistence type="predicted"/>
<name>A0A9W9PAB0_9EURO</name>
<feature type="transmembrane region" description="Helical" evidence="1">
    <location>
        <begin position="119"/>
        <end position="141"/>
    </location>
</feature>
<feature type="transmembrane region" description="Helical" evidence="1">
    <location>
        <begin position="84"/>
        <end position="112"/>
    </location>
</feature>
<evidence type="ECO:0000256" key="1">
    <source>
        <dbReference type="SAM" id="Phobius"/>
    </source>
</evidence>
<dbReference type="EMBL" id="JAPQKS010000003">
    <property type="protein sequence ID" value="KAJ5239322.1"/>
    <property type="molecule type" value="Genomic_DNA"/>
</dbReference>
<keyword evidence="1" id="KW-0472">Membrane</keyword>
<dbReference type="InterPro" id="IPR049326">
    <property type="entry name" value="Rhodopsin_dom_fungi"/>
</dbReference>
<dbReference type="Proteomes" id="UP001150941">
    <property type="component" value="Unassembled WGS sequence"/>
</dbReference>
<reference evidence="3" key="1">
    <citation type="submission" date="2022-11" db="EMBL/GenBank/DDBJ databases">
        <authorList>
            <person name="Petersen C."/>
        </authorList>
    </citation>
    <scope>NUCLEOTIDE SEQUENCE</scope>
    <source>
        <strain evidence="3">IBT 19713</strain>
    </source>
</reference>
<dbReference type="GeneID" id="83200541"/>
<organism evidence="3 4">
    <name type="scientific">Penicillium chermesinum</name>
    <dbReference type="NCBI Taxonomy" id="63820"/>
    <lineage>
        <taxon>Eukaryota</taxon>
        <taxon>Fungi</taxon>
        <taxon>Dikarya</taxon>
        <taxon>Ascomycota</taxon>
        <taxon>Pezizomycotina</taxon>
        <taxon>Eurotiomycetes</taxon>
        <taxon>Eurotiomycetidae</taxon>
        <taxon>Eurotiales</taxon>
        <taxon>Aspergillaceae</taxon>
        <taxon>Penicillium</taxon>
    </lineage>
</organism>
<sequence>MEDHTAAVKIVSWFLAIVSAGAFVTSLLASRHLLRRKWLSFTLLFSALASNIGACVAVSFAATYGLGKSPKACSGGSLSAMQKAFYTVEILQALTLGLGKLSLVALFALLLSPNKLKRIIISITTVLGLWTASMMVATAAQCSAPNVWDLAHGSCIDVAALWRYWGATNILIEALMLGTVVFVVSRLHMAFWTQAIVIACFSARVVDIGVTAVQLNYSQAFYARGCDLQLQLWPWAMCGQVLQTVTIISASIPHLRDFLESFPSGMLRLHEMDSKTKLTDSGARTTLKSPIRSQH</sequence>
<gene>
    <name evidence="3" type="ORF">N7468_003941</name>
</gene>